<dbReference type="PROSITE" id="PS00095">
    <property type="entry name" value="C5_MTASE_2"/>
    <property type="match status" value="1"/>
</dbReference>
<evidence type="ECO:0000256" key="7">
    <source>
        <dbReference type="RuleBase" id="RU000416"/>
    </source>
</evidence>
<evidence type="ECO:0000256" key="8">
    <source>
        <dbReference type="RuleBase" id="RU000417"/>
    </source>
</evidence>
<reference evidence="10 11" key="1">
    <citation type="submission" date="2012-04" db="EMBL/GenBank/DDBJ databases">
        <title>The Genome Sequence of Afipia broomeae ATCC 49717.</title>
        <authorList>
            <consortium name="The Broad Institute Genome Sequencing Platform"/>
            <person name="Earl A."/>
            <person name="Ward D."/>
            <person name="Feldgarden M."/>
            <person name="Gevers D."/>
            <person name="Huys G."/>
            <person name="Walker B."/>
            <person name="Young S.K."/>
            <person name="Zeng Q."/>
            <person name="Gargeya S."/>
            <person name="Fitzgerald M."/>
            <person name="Haas B."/>
            <person name="Abouelleil A."/>
            <person name="Alvarado L."/>
            <person name="Arachchi H.M."/>
            <person name="Berlin A."/>
            <person name="Chapman S.B."/>
            <person name="Goldberg J."/>
            <person name="Griggs A."/>
            <person name="Gujja S."/>
            <person name="Hansen M."/>
            <person name="Howarth C."/>
            <person name="Imamovic A."/>
            <person name="Larimer J."/>
            <person name="McCowen C."/>
            <person name="Montmayeur A."/>
            <person name="Murphy C."/>
            <person name="Neiman D."/>
            <person name="Pearson M."/>
            <person name="Priest M."/>
            <person name="Roberts A."/>
            <person name="Saif S."/>
            <person name="Shea T."/>
            <person name="Sisk P."/>
            <person name="Sykes S."/>
            <person name="Wortman J."/>
            <person name="Nusbaum C."/>
            <person name="Birren B."/>
        </authorList>
    </citation>
    <scope>NUCLEOTIDE SEQUENCE [LARGE SCALE GENOMIC DNA]</scope>
    <source>
        <strain evidence="10 11">ATCC 49717</strain>
    </source>
</reference>
<evidence type="ECO:0000313" key="10">
    <source>
        <dbReference type="EMBL" id="EKS34238.1"/>
    </source>
</evidence>
<evidence type="ECO:0000313" key="11">
    <source>
        <dbReference type="Proteomes" id="UP000001096"/>
    </source>
</evidence>
<dbReference type="EMBL" id="AGWX01000005">
    <property type="protein sequence ID" value="EKS34238.1"/>
    <property type="molecule type" value="Genomic_DNA"/>
</dbReference>
<dbReference type="GO" id="GO:0003886">
    <property type="term" value="F:DNA (cytosine-5-)-methyltransferase activity"/>
    <property type="evidence" value="ECO:0007669"/>
    <property type="project" value="UniProtKB-EC"/>
</dbReference>
<dbReference type="InterPro" id="IPR029063">
    <property type="entry name" value="SAM-dependent_MTases_sf"/>
</dbReference>
<evidence type="ECO:0000256" key="3">
    <source>
        <dbReference type="ARBA" id="ARBA00022691"/>
    </source>
</evidence>
<keyword evidence="11" id="KW-1185">Reference proteome</keyword>
<dbReference type="InterPro" id="IPR031303">
    <property type="entry name" value="C5_meth_CS"/>
</dbReference>
<comment type="similarity">
    <text evidence="6 7">Belongs to the class I-like SAM-binding methyltransferase superfamily. C5-methyltransferase family.</text>
</comment>
<dbReference type="Proteomes" id="UP000001096">
    <property type="component" value="Unassembled WGS sequence"/>
</dbReference>
<feature type="active site" evidence="6">
    <location>
        <position position="67"/>
    </location>
</feature>
<dbReference type="Gene3D" id="3.90.120.10">
    <property type="entry name" value="DNA Methylase, subunit A, domain 2"/>
    <property type="match status" value="1"/>
</dbReference>
<dbReference type="PROSITE" id="PS51679">
    <property type="entry name" value="SAM_MT_C5"/>
    <property type="match status" value="1"/>
</dbReference>
<dbReference type="InterPro" id="IPR050390">
    <property type="entry name" value="C5-Methyltransferase"/>
</dbReference>
<evidence type="ECO:0000256" key="5">
    <source>
        <dbReference type="ARBA" id="ARBA00047422"/>
    </source>
</evidence>
<evidence type="ECO:0000256" key="9">
    <source>
        <dbReference type="SAM" id="MobiDB-lite"/>
    </source>
</evidence>
<gene>
    <name evidence="10" type="ORF">HMPREF9695_04148</name>
</gene>
<dbReference type="PANTHER" id="PTHR10629:SF52">
    <property type="entry name" value="DNA (CYTOSINE-5)-METHYLTRANSFERASE 1"/>
    <property type="match status" value="1"/>
</dbReference>
<dbReference type="PANTHER" id="PTHR10629">
    <property type="entry name" value="CYTOSINE-SPECIFIC METHYLTRANSFERASE"/>
    <property type="match status" value="1"/>
</dbReference>
<protein>
    <recommendedName>
        <fullName evidence="8">Cytosine-specific methyltransferase</fullName>
        <ecNumber evidence="8">2.1.1.37</ecNumber>
    </recommendedName>
</protein>
<dbReference type="Gene3D" id="3.40.50.150">
    <property type="entry name" value="Vaccinia Virus protein VP39"/>
    <property type="match status" value="1"/>
</dbReference>
<dbReference type="HOGENOM" id="CLU_006958_2_0_5"/>
<dbReference type="GO" id="GO:0003677">
    <property type="term" value="F:DNA binding"/>
    <property type="evidence" value="ECO:0007669"/>
    <property type="project" value="TreeGrafter"/>
</dbReference>
<evidence type="ECO:0000256" key="6">
    <source>
        <dbReference type="PROSITE-ProRule" id="PRU01016"/>
    </source>
</evidence>
<dbReference type="eggNOG" id="COG0270">
    <property type="taxonomic scope" value="Bacteria"/>
</dbReference>
<keyword evidence="3 6" id="KW-0949">S-adenosyl-L-methionine</keyword>
<dbReference type="GO" id="GO:0032259">
    <property type="term" value="P:methylation"/>
    <property type="evidence" value="ECO:0007669"/>
    <property type="project" value="UniProtKB-KW"/>
</dbReference>
<evidence type="ECO:0000256" key="2">
    <source>
        <dbReference type="ARBA" id="ARBA00022679"/>
    </source>
</evidence>
<dbReference type="Pfam" id="PF00145">
    <property type="entry name" value="DNA_methylase"/>
    <property type="match status" value="1"/>
</dbReference>
<keyword evidence="4" id="KW-0680">Restriction system</keyword>
<dbReference type="AlphaFoldDB" id="K8P788"/>
<keyword evidence="2 6" id="KW-0808">Transferase</keyword>
<keyword evidence="1 6" id="KW-0489">Methyltransferase</keyword>
<proteinExistence type="inferred from homology"/>
<dbReference type="NCBIfam" id="TIGR00675">
    <property type="entry name" value="dcm"/>
    <property type="match status" value="1"/>
</dbReference>
<evidence type="ECO:0000256" key="1">
    <source>
        <dbReference type="ARBA" id="ARBA00022603"/>
    </source>
</evidence>
<dbReference type="PRINTS" id="PR00105">
    <property type="entry name" value="C5METTRFRASE"/>
</dbReference>
<dbReference type="InterPro" id="IPR001525">
    <property type="entry name" value="C5_MeTfrase"/>
</dbReference>
<dbReference type="GO" id="GO:0044027">
    <property type="term" value="P:negative regulation of gene expression via chromosomal CpG island methylation"/>
    <property type="evidence" value="ECO:0007669"/>
    <property type="project" value="TreeGrafter"/>
</dbReference>
<feature type="region of interest" description="Disordered" evidence="9">
    <location>
        <begin position="367"/>
        <end position="420"/>
    </location>
</feature>
<comment type="catalytic activity">
    <reaction evidence="5 8">
        <text>a 2'-deoxycytidine in DNA + S-adenosyl-L-methionine = a 5-methyl-2'-deoxycytidine in DNA + S-adenosyl-L-homocysteine + H(+)</text>
        <dbReference type="Rhea" id="RHEA:13681"/>
        <dbReference type="Rhea" id="RHEA-COMP:11369"/>
        <dbReference type="Rhea" id="RHEA-COMP:11370"/>
        <dbReference type="ChEBI" id="CHEBI:15378"/>
        <dbReference type="ChEBI" id="CHEBI:57856"/>
        <dbReference type="ChEBI" id="CHEBI:59789"/>
        <dbReference type="ChEBI" id="CHEBI:85452"/>
        <dbReference type="ChEBI" id="CHEBI:85454"/>
        <dbReference type="EC" id="2.1.1.37"/>
    </reaction>
</comment>
<sequence>MGFEAAGFSMAVAVEFDPLARKTIKRNRPRWKLLAEGDIHKISPKALRLASGFRRREADVILGGPPCQPFSKSAYWATGSTKRLKDERADTLNAMLSAVEEVLPKVVVIENVRGISYSKKDEGLKLLRSRFRAINKRCATSYAPVVVCLNAVDYGVAQYRERIFIIAFRDGQKFIAPHKTHGTDRRRFATAWDAIGTSIKSRDQQLQPSGKWAGLISSIPEGQNYLHHTARGAGLPLFGWRTRYWSFLLKLAKDQPSWTIQASPGPATGPFHWDNRLLSVGEMCSLQSFPKDWIIEGDYLAARRQVGNAVPPALAEAVARSIAASLEGRTCSTRDLKFSTKLKRLPPPKANRVGPVKAQYLKLDKRFDEHPGTGKGPRGLLIKRKPKSNSVRKLNIRTNRRGHNANRKIINGRRQNRSAA</sequence>
<dbReference type="PROSITE" id="PS00094">
    <property type="entry name" value="C5_MTASE_1"/>
    <property type="match status" value="1"/>
</dbReference>
<accession>K8P788</accession>
<dbReference type="GO" id="GO:0009307">
    <property type="term" value="P:DNA restriction-modification system"/>
    <property type="evidence" value="ECO:0007669"/>
    <property type="project" value="UniProtKB-KW"/>
</dbReference>
<organism evidence="10 11">
    <name type="scientific">Afipia broomeae ATCC 49717</name>
    <dbReference type="NCBI Taxonomy" id="883078"/>
    <lineage>
        <taxon>Bacteria</taxon>
        <taxon>Pseudomonadati</taxon>
        <taxon>Pseudomonadota</taxon>
        <taxon>Alphaproteobacteria</taxon>
        <taxon>Hyphomicrobiales</taxon>
        <taxon>Nitrobacteraceae</taxon>
        <taxon>Afipia</taxon>
    </lineage>
</organism>
<name>K8P788_9BRAD</name>
<dbReference type="EC" id="2.1.1.37" evidence="8"/>
<dbReference type="SUPFAM" id="SSF53335">
    <property type="entry name" value="S-adenosyl-L-methionine-dependent methyltransferases"/>
    <property type="match status" value="1"/>
</dbReference>
<feature type="compositionally biased region" description="Basic residues" evidence="9">
    <location>
        <begin position="394"/>
        <end position="420"/>
    </location>
</feature>
<dbReference type="InterPro" id="IPR018117">
    <property type="entry name" value="C5_DNA_meth_AS"/>
</dbReference>
<comment type="caution">
    <text evidence="10">The sequence shown here is derived from an EMBL/GenBank/DDBJ whole genome shotgun (WGS) entry which is preliminary data.</text>
</comment>
<evidence type="ECO:0000256" key="4">
    <source>
        <dbReference type="ARBA" id="ARBA00022747"/>
    </source>
</evidence>